<dbReference type="CAZy" id="GH57">
    <property type="family name" value="Glycoside Hydrolase Family 57"/>
</dbReference>
<feature type="binding site" evidence="4">
    <location>
        <position position="463"/>
    </location>
    <ligand>
        <name>substrate</name>
    </ligand>
</feature>
<dbReference type="AlphaFoldDB" id="C8W245"/>
<dbReference type="Gene3D" id="3.20.110.10">
    <property type="entry name" value="Glycoside hydrolase 38, N terminal domain"/>
    <property type="match status" value="1"/>
</dbReference>
<dbReference type="GO" id="GO:0005576">
    <property type="term" value="C:extracellular region"/>
    <property type="evidence" value="ECO:0007669"/>
    <property type="project" value="TreeGrafter"/>
</dbReference>
<comment type="similarity">
    <text evidence="1 5">Belongs to the glycosyl hydrolase 57 family.</text>
</comment>
<proteinExistence type="inferred from homology"/>
<dbReference type="InterPro" id="IPR037090">
    <property type="entry name" value="57_glycoside_trans_central"/>
</dbReference>
<dbReference type="InterPro" id="IPR015293">
    <property type="entry name" value="BE_C"/>
</dbReference>
<evidence type="ECO:0000256" key="4">
    <source>
        <dbReference type="PIRSR" id="PIRSR640042-2"/>
    </source>
</evidence>
<dbReference type="InterPro" id="IPR011330">
    <property type="entry name" value="Glyco_hydro/deAcase_b/a-brl"/>
</dbReference>
<sequence length="536" mass="62659">MPQGYLSLVLHAHLPYVRHPEHENFLEERWLFEAITETYIPLISVFDSLVYDNVPFRITFSMSPPLLSMLTDPLLQDRYIKHLNKLIELVEKELGRTYGSPFHEVAKMYRDRLHEAREIFCGRYNRNLVSAFKKFMDAGRLEITTCAATHGFFPLMLHQETARGQIKTAIDLHTKHLGQPPEGIWLPECGYTPGIDKILKEFNIKFFFVDTHGIMYASHRPRFGVFAPIFCPSGVAAFGRDIESSKQVWSKDEGYPGDGTYREFYRDIGFDLDFDYIKPYIHPDGIRIHTGIKYYRITGKTHDKQVYDPRLADRIAATHAGNFMFNRELQVRHLTTLMDRPPIIVAPYDAELFGHWWYEGPLWLNYLIRKMAYDQDTVKLITPGEYLKMFPCNQIATPCASTWGNKGYNEVWLNTSNDWIYRHLHAASERMVELAKNYPQAEGDLRRALNQAARELLLAQSSDWAFIISTNTMVNYAIKRTKQHLVNFNRLYEEIKYNRIDTGWLYYLEYQNNIFPDINYENYQPVKGILPSAVNN</sequence>
<keyword evidence="9" id="KW-1185">Reference proteome</keyword>
<evidence type="ECO:0000259" key="7">
    <source>
        <dbReference type="Pfam" id="PF09210"/>
    </source>
</evidence>
<reference evidence="8 9" key="1">
    <citation type="journal article" date="2009" name="Stand. Genomic Sci.">
        <title>Complete genome sequence of Desulfotomaculum acetoxidans type strain (5575).</title>
        <authorList>
            <person name="Spring S."/>
            <person name="Lapidus A."/>
            <person name="Schroder M."/>
            <person name="Gleim D."/>
            <person name="Sims D."/>
            <person name="Meincke L."/>
            <person name="Glavina Del Rio T."/>
            <person name="Tice H."/>
            <person name="Copeland A."/>
            <person name="Cheng J.F."/>
            <person name="Lucas S."/>
            <person name="Chen F."/>
            <person name="Nolan M."/>
            <person name="Bruce D."/>
            <person name="Goodwin L."/>
            <person name="Pitluck S."/>
            <person name="Ivanova N."/>
            <person name="Mavromatis K."/>
            <person name="Mikhailova N."/>
            <person name="Pati A."/>
            <person name="Chen A."/>
            <person name="Palaniappan K."/>
            <person name="Land M."/>
            <person name="Hauser L."/>
            <person name="Chang Y.J."/>
            <person name="Jeffries C.D."/>
            <person name="Chain P."/>
            <person name="Saunders E."/>
            <person name="Brettin T."/>
            <person name="Detter J.C."/>
            <person name="Goker M."/>
            <person name="Bristow J."/>
            <person name="Eisen J.A."/>
            <person name="Markowitz V."/>
            <person name="Hugenholtz P."/>
            <person name="Kyrpides N.C."/>
            <person name="Klenk H.P."/>
            <person name="Han C."/>
        </authorList>
    </citation>
    <scope>NUCLEOTIDE SEQUENCE [LARGE SCALE GENOMIC DNA]</scope>
    <source>
        <strain evidence="9">ATCC 49208 / DSM 771 / VKM B-1644</strain>
    </source>
</reference>
<dbReference type="GO" id="GO:0030979">
    <property type="term" value="P:alpha-glucan biosynthetic process"/>
    <property type="evidence" value="ECO:0007669"/>
    <property type="project" value="InterPro"/>
</dbReference>
<evidence type="ECO:0000256" key="3">
    <source>
        <dbReference type="PIRSR" id="PIRSR640042-1"/>
    </source>
</evidence>
<dbReference type="OrthoDB" id="9803279at2"/>
<dbReference type="EMBL" id="CP001720">
    <property type="protein sequence ID" value="ACV61709.1"/>
    <property type="molecule type" value="Genomic_DNA"/>
</dbReference>
<feature type="domain" description="1,4-alpha-glucan branching enzyme C-terminal" evidence="7">
    <location>
        <begin position="423"/>
        <end position="523"/>
    </location>
</feature>
<dbReference type="Gene3D" id="1.20.1430.10">
    <property type="entry name" value="Families 57/38 glycoside transferase, middle domain"/>
    <property type="match status" value="1"/>
</dbReference>
<feature type="binding site" evidence="4">
    <location>
        <position position="403"/>
    </location>
    <ligand>
        <name>substrate</name>
    </ligand>
</feature>
<dbReference type="Proteomes" id="UP000002217">
    <property type="component" value="Chromosome"/>
</dbReference>
<dbReference type="InterPro" id="IPR028995">
    <property type="entry name" value="Glyco_hydro_57/38_cen_sf"/>
</dbReference>
<dbReference type="InterPro" id="IPR004300">
    <property type="entry name" value="Glyco_hydro_57_N"/>
</dbReference>
<feature type="domain" description="Glycoside hydrolase family 57 N-terminal" evidence="6">
    <location>
        <begin position="8"/>
        <end position="308"/>
    </location>
</feature>
<dbReference type="STRING" id="485916.Dtox_0801"/>
<dbReference type="RefSeq" id="WP_015756427.1">
    <property type="nucleotide sequence ID" value="NC_013216.1"/>
</dbReference>
<dbReference type="eggNOG" id="COG1543">
    <property type="taxonomic scope" value="Bacteria"/>
</dbReference>
<accession>C8W245</accession>
<name>C8W245_DESAS</name>
<dbReference type="Pfam" id="PF03065">
    <property type="entry name" value="Glyco_hydro_57"/>
    <property type="match status" value="1"/>
</dbReference>
<evidence type="ECO:0000256" key="5">
    <source>
        <dbReference type="RuleBase" id="RU361196"/>
    </source>
</evidence>
<dbReference type="InterPro" id="IPR040042">
    <property type="entry name" value="Branching_enz_MT3115-like"/>
</dbReference>
<gene>
    <name evidence="8" type="ordered locus">Dtox_0801</name>
</gene>
<protein>
    <recommendedName>
        <fullName evidence="10">Glycoside hydrolase family 57</fullName>
    </recommendedName>
</protein>
<feature type="active site" description="Nucleophile" evidence="3">
    <location>
        <position position="188"/>
    </location>
</feature>
<dbReference type="PANTHER" id="PTHR41695">
    <property type="entry name" value="1,4-ALPHA-GLUCAN BRANCHING ENZYME RV3031-RELATED"/>
    <property type="match status" value="1"/>
</dbReference>
<dbReference type="InterPro" id="IPR027291">
    <property type="entry name" value="Glyco_hydro_38_N_sf"/>
</dbReference>
<dbReference type="KEGG" id="dae:Dtox_0801"/>
<evidence type="ECO:0000256" key="2">
    <source>
        <dbReference type="ARBA" id="ARBA00023277"/>
    </source>
</evidence>
<evidence type="ECO:0000259" key="6">
    <source>
        <dbReference type="Pfam" id="PF03065"/>
    </source>
</evidence>
<dbReference type="PANTHER" id="PTHR41695:SF1">
    <property type="entry name" value="1,4-ALPHA-GLUCAN BRANCHING ENZYME TK1436"/>
    <property type="match status" value="1"/>
</dbReference>
<feature type="binding site" evidence="4">
    <location>
        <position position="257"/>
    </location>
    <ligand>
        <name>substrate</name>
    </ligand>
</feature>
<dbReference type="CDD" id="cd10792">
    <property type="entry name" value="GH57N_AmyC_like"/>
    <property type="match status" value="1"/>
</dbReference>
<dbReference type="SUPFAM" id="SSF88713">
    <property type="entry name" value="Glycoside hydrolase/deacetylase"/>
    <property type="match status" value="1"/>
</dbReference>
<evidence type="ECO:0000256" key="1">
    <source>
        <dbReference type="ARBA" id="ARBA00006821"/>
    </source>
</evidence>
<dbReference type="Pfam" id="PF09210">
    <property type="entry name" value="BE_C"/>
    <property type="match status" value="1"/>
</dbReference>
<dbReference type="GO" id="GO:0003844">
    <property type="term" value="F:1,4-alpha-glucan branching enzyme activity"/>
    <property type="evidence" value="ECO:0007669"/>
    <property type="project" value="InterPro"/>
</dbReference>
<keyword evidence="2 5" id="KW-0119">Carbohydrate metabolism</keyword>
<organism evidence="8 9">
    <name type="scientific">Desulfofarcimen acetoxidans (strain ATCC 49208 / DSM 771 / KCTC 5769 / VKM B-1644 / 5575)</name>
    <name type="common">Desulfotomaculum acetoxidans</name>
    <dbReference type="NCBI Taxonomy" id="485916"/>
    <lineage>
        <taxon>Bacteria</taxon>
        <taxon>Bacillati</taxon>
        <taxon>Bacillota</taxon>
        <taxon>Clostridia</taxon>
        <taxon>Eubacteriales</taxon>
        <taxon>Peptococcaceae</taxon>
        <taxon>Desulfofarcimen</taxon>
    </lineage>
</organism>
<evidence type="ECO:0000313" key="8">
    <source>
        <dbReference type="EMBL" id="ACV61709.1"/>
    </source>
</evidence>
<feature type="binding site" evidence="4">
    <location>
        <position position="240"/>
    </location>
    <ligand>
        <name>substrate</name>
    </ligand>
</feature>
<evidence type="ECO:0000313" key="9">
    <source>
        <dbReference type="Proteomes" id="UP000002217"/>
    </source>
</evidence>
<evidence type="ECO:0008006" key="10">
    <source>
        <dbReference type="Google" id="ProtNLM"/>
    </source>
</evidence>
<feature type="active site" description="Proton donor" evidence="3">
    <location>
        <position position="349"/>
    </location>
</feature>
<dbReference type="HOGENOM" id="CLU_008192_1_0_9"/>
<dbReference type="SUPFAM" id="SSF88688">
    <property type="entry name" value="Families 57/38 glycoside transferase middle domain"/>
    <property type="match status" value="1"/>
</dbReference>